<evidence type="ECO:0000256" key="1">
    <source>
        <dbReference type="SAM" id="MobiDB-lite"/>
    </source>
</evidence>
<proteinExistence type="predicted"/>
<name>A0AAE3I9B1_9RALS</name>
<evidence type="ECO:0000313" key="2">
    <source>
        <dbReference type="EMBL" id="MCT7318862.1"/>
    </source>
</evidence>
<dbReference type="SUPFAM" id="SSF52540">
    <property type="entry name" value="P-loop containing nucleoside triphosphate hydrolases"/>
    <property type="match status" value="1"/>
</dbReference>
<dbReference type="RefSeq" id="WP_260800793.1">
    <property type="nucleotide sequence ID" value="NZ_JAOCQJ010000007.1"/>
</dbReference>
<dbReference type="InterPro" id="IPR027417">
    <property type="entry name" value="P-loop_NTPase"/>
</dbReference>
<evidence type="ECO:0000313" key="3">
    <source>
        <dbReference type="Proteomes" id="UP001164374"/>
    </source>
</evidence>
<protein>
    <submittedName>
        <fullName evidence="2">AAA family ATPase</fullName>
    </submittedName>
</protein>
<dbReference type="EMBL" id="JAOCQJ010000007">
    <property type="protein sequence ID" value="MCT7318862.1"/>
    <property type="molecule type" value="Genomic_DNA"/>
</dbReference>
<feature type="region of interest" description="Disordered" evidence="1">
    <location>
        <begin position="1"/>
        <end position="21"/>
    </location>
</feature>
<reference evidence="2" key="1">
    <citation type="journal article" date="2023" name="Front. Microbiol.">
        <title>Ralstonia chuxiongensis sp. nov., Ralstonia mojiangensis sp. nov., and Ralstonia soli sp. nov., isolated from tobacco fields, are three novel species in the family Burkholderiaceae.</title>
        <authorList>
            <person name="Lu C.H."/>
            <person name="Zhang Y.Y."/>
            <person name="Jiang N."/>
            <person name="Chen W."/>
            <person name="Shao X."/>
            <person name="Zhao Z.M."/>
            <person name="Lu W.L."/>
            <person name="Hu X."/>
            <person name="Xi Y.X."/>
            <person name="Zou S.Y."/>
            <person name="Wei Q.J."/>
            <person name="Lin Z.L."/>
            <person name="Gong L."/>
            <person name="Gai X.T."/>
            <person name="Zhang L.Q."/>
            <person name="Li J.Y."/>
            <person name="Jin Y."/>
            <person name="Xia Z.Y."/>
        </authorList>
    </citation>
    <scope>NUCLEOTIDE SEQUENCE</scope>
    <source>
        <strain evidence="2">22TCCZM01-4</strain>
    </source>
</reference>
<gene>
    <name evidence="2" type="ORF">N5I87_22810</name>
</gene>
<dbReference type="AlphaFoldDB" id="A0AAE3I9B1"/>
<dbReference type="Proteomes" id="UP001164374">
    <property type="component" value="Unassembled WGS sequence"/>
</dbReference>
<sequence>MTSALQEAAKGPRSYDRPQSEVDSRRQAIIDRYRPEPDFRVAGLLTIFSSMKLVFIHGPVASGKLTIAKELGRMTAYAVFHNHLVVDAVAAVFPFGTEQFVRLREKMWLDVMREAAMAKRSLIFTFAPEPTVVEGFDRRVVESVSAAGGSTHFVQLTVPAVVQEERLTAPSRAAFGKLQSVDVLRELRTQFEASERAMPKGEIVIDTSALGPAEAARTIAETLGLPLSS</sequence>
<comment type="caution">
    <text evidence="2">The sequence shown here is derived from an EMBL/GenBank/DDBJ whole genome shotgun (WGS) entry which is preliminary data.</text>
</comment>
<dbReference type="Gene3D" id="3.40.50.300">
    <property type="entry name" value="P-loop containing nucleotide triphosphate hydrolases"/>
    <property type="match status" value="1"/>
</dbReference>
<reference evidence="2" key="2">
    <citation type="submission" date="2023-02" db="EMBL/GenBank/DDBJ databases">
        <authorList>
            <person name="Lu C.-H."/>
        </authorList>
    </citation>
    <scope>NUCLEOTIDE SEQUENCE</scope>
    <source>
        <strain evidence="2">22TCCZM01-4</strain>
    </source>
</reference>
<organism evidence="2 3">
    <name type="scientific">Ralstonia mojiangensis</name>
    <dbReference type="NCBI Taxonomy" id="2953895"/>
    <lineage>
        <taxon>Bacteria</taxon>
        <taxon>Pseudomonadati</taxon>
        <taxon>Pseudomonadota</taxon>
        <taxon>Betaproteobacteria</taxon>
        <taxon>Burkholderiales</taxon>
        <taxon>Burkholderiaceae</taxon>
        <taxon>Ralstonia</taxon>
    </lineage>
</organism>
<accession>A0AAE3I9B1</accession>